<dbReference type="EMBL" id="QFQJ01000010">
    <property type="protein sequence ID" value="PZQ93014.1"/>
    <property type="molecule type" value="Genomic_DNA"/>
</dbReference>
<proteinExistence type="predicted"/>
<protein>
    <recommendedName>
        <fullName evidence="1">DUF4424 domain-containing protein</fullName>
    </recommendedName>
</protein>
<comment type="caution">
    <text evidence="2">The sequence shown here is derived from an EMBL/GenBank/DDBJ whole genome shotgun (WGS) entry which is preliminary data.</text>
</comment>
<evidence type="ECO:0000313" key="3">
    <source>
        <dbReference type="Proteomes" id="UP000249282"/>
    </source>
</evidence>
<organism evidence="2 3">
    <name type="scientific">Acinetobacter johnsonii</name>
    <dbReference type="NCBI Taxonomy" id="40214"/>
    <lineage>
        <taxon>Bacteria</taxon>
        <taxon>Pseudomonadati</taxon>
        <taxon>Pseudomonadota</taxon>
        <taxon>Gammaproteobacteria</taxon>
        <taxon>Moraxellales</taxon>
        <taxon>Moraxellaceae</taxon>
        <taxon>Acinetobacter</taxon>
    </lineage>
</organism>
<dbReference type="InterPro" id="IPR025538">
    <property type="entry name" value="DUF4424"/>
</dbReference>
<feature type="domain" description="DUF4424" evidence="1">
    <location>
        <begin position="17"/>
        <end position="310"/>
    </location>
</feature>
<reference evidence="2 3" key="1">
    <citation type="submission" date="2017-11" db="EMBL/GenBank/DDBJ databases">
        <title>Infants hospitalized years apart are colonized by the same room-sourced microbial strains.</title>
        <authorList>
            <person name="Brooks B."/>
            <person name="Olm M.R."/>
            <person name="Firek B.A."/>
            <person name="Baker R."/>
            <person name="Thomas B.C."/>
            <person name="Morowitz M.J."/>
            <person name="Banfield J.F."/>
        </authorList>
    </citation>
    <scope>NUCLEOTIDE SEQUENCE [LARGE SCALE GENOMIC DNA]</scope>
    <source>
        <strain evidence="2">S2_003_000_R3_20</strain>
    </source>
</reference>
<evidence type="ECO:0000259" key="1">
    <source>
        <dbReference type="Pfam" id="PF14415"/>
    </source>
</evidence>
<gene>
    <name evidence="2" type="ORF">DI542_03755</name>
</gene>
<name>A0A2W5RYN9_ACIJO</name>
<dbReference type="Proteomes" id="UP000249282">
    <property type="component" value="Unassembled WGS sequence"/>
</dbReference>
<dbReference type="Pfam" id="PF14415">
    <property type="entry name" value="DUF4424"/>
    <property type="match status" value="1"/>
</dbReference>
<dbReference type="Gene3D" id="2.60.40.3680">
    <property type="match status" value="1"/>
</dbReference>
<accession>A0A2W5RYN9</accession>
<sequence>MKKILGLCVFISMQISANDSTGFVATGGVQYLKNPKISMQSEDLFISKNIIRVNYQFKNLTTQDITETVLFPLPRVGSSRESDFAHTEQLIQSFKVQANAQKIQPETHVRAFLPALTASGDFNSNGEVVDVTTGLKKCGFSDRDLMYPWLLQQDSTLNQRLYHCQDKTVRQLLKPYQADDEIYWESQIIYSWQQKFKANALTHVQHEYMPLVGGSVSLYPEEDEKIYCMDQNFKAGLKKAKSQYAPYQALGYILKTGANWAKPIQSFKLTIERDPNELVSFCWNGQVKKISSTQFQMTEKNFVPKQDLDIIFVRKF</sequence>
<evidence type="ECO:0000313" key="2">
    <source>
        <dbReference type="EMBL" id="PZQ93014.1"/>
    </source>
</evidence>
<dbReference type="AlphaFoldDB" id="A0A2W5RYN9"/>